<dbReference type="RefSeq" id="XP_022097195.1">
    <property type="nucleotide sequence ID" value="XM_022241503.1"/>
</dbReference>
<dbReference type="PROSITE" id="PS00615">
    <property type="entry name" value="C_TYPE_LECTIN_1"/>
    <property type="match status" value="1"/>
</dbReference>
<dbReference type="OMA" id="NINCAVF"/>
<dbReference type="InterPro" id="IPR050111">
    <property type="entry name" value="C-type_lectin/snaclec_domain"/>
</dbReference>
<dbReference type="InterPro" id="IPR016186">
    <property type="entry name" value="C-type_lectin-like/link_sf"/>
</dbReference>
<evidence type="ECO:0000313" key="5">
    <source>
        <dbReference type="RefSeq" id="XP_022097195.1"/>
    </source>
</evidence>
<keyword evidence="4" id="KW-1185">Reference proteome</keyword>
<proteinExistence type="predicted"/>
<name>A0A8B7YXH8_ACAPL</name>
<dbReference type="GeneID" id="110982813"/>
<reference evidence="5" key="1">
    <citation type="submission" date="2025-08" db="UniProtKB">
        <authorList>
            <consortium name="RefSeq"/>
        </authorList>
    </citation>
    <scope>IDENTIFICATION</scope>
</reference>
<feature type="signal peptide" evidence="2">
    <location>
        <begin position="1"/>
        <end position="18"/>
    </location>
</feature>
<keyword evidence="1" id="KW-1015">Disulfide bond</keyword>
<dbReference type="SMART" id="SM00034">
    <property type="entry name" value="CLECT"/>
    <property type="match status" value="1"/>
</dbReference>
<dbReference type="AlphaFoldDB" id="A0A8B7YXH8"/>
<protein>
    <submittedName>
        <fullName evidence="5">Echinoidin-like</fullName>
    </submittedName>
</protein>
<feature type="chain" id="PRO_5034297970" evidence="2">
    <location>
        <begin position="19"/>
        <end position="211"/>
    </location>
</feature>
<dbReference type="Pfam" id="PF00059">
    <property type="entry name" value="Lectin_C"/>
    <property type="match status" value="1"/>
</dbReference>
<dbReference type="InterPro" id="IPR016187">
    <property type="entry name" value="CTDL_fold"/>
</dbReference>
<gene>
    <name evidence="5" type="primary">LOC110982813</name>
</gene>
<sequence length="211" mass="23332">MKLLLMVCFTLCVVTCKAQLVCPAYWTLFDQSCYRLFGYPRFYTAAESVCQLFTPCGTATPSTAGQGHLVSINSDEENKFVFSFLAGRFGEIPSTQTWLGLSDIDPQGGQGEFRWADGTDLGGFSAWASNAPRQNNNVNCVVYAESIIPRWMDINCEEELTYICEMPAGISACSASYLPSNTNPPPAPLTSPNKPERIRYSAKANRYQEQV</sequence>
<dbReference type="PANTHER" id="PTHR22803">
    <property type="entry name" value="MANNOSE, PHOSPHOLIPASE, LECTIN RECEPTOR RELATED"/>
    <property type="match status" value="1"/>
</dbReference>
<organism evidence="4 5">
    <name type="scientific">Acanthaster planci</name>
    <name type="common">Crown-of-thorns starfish</name>
    <dbReference type="NCBI Taxonomy" id="133434"/>
    <lineage>
        <taxon>Eukaryota</taxon>
        <taxon>Metazoa</taxon>
        <taxon>Echinodermata</taxon>
        <taxon>Eleutherozoa</taxon>
        <taxon>Asterozoa</taxon>
        <taxon>Asteroidea</taxon>
        <taxon>Valvatacea</taxon>
        <taxon>Valvatida</taxon>
        <taxon>Acanthasteridae</taxon>
        <taxon>Acanthaster</taxon>
    </lineage>
</organism>
<dbReference type="Gene3D" id="3.10.100.10">
    <property type="entry name" value="Mannose-Binding Protein A, subunit A"/>
    <property type="match status" value="1"/>
</dbReference>
<evidence type="ECO:0000259" key="3">
    <source>
        <dbReference type="PROSITE" id="PS50041"/>
    </source>
</evidence>
<dbReference type="Proteomes" id="UP000694845">
    <property type="component" value="Unplaced"/>
</dbReference>
<dbReference type="InterPro" id="IPR018378">
    <property type="entry name" value="C-type_lectin_CS"/>
</dbReference>
<evidence type="ECO:0000313" key="4">
    <source>
        <dbReference type="Proteomes" id="UP000694845"/>
    </source>
</evidence>
<dbReference type="InterPro" id="IPR001304">
    <property type="entry name" value="C-type_lectin-like"/>
</dbReference>
<keyword evidence="2" id="KW-0732">Signal</keyword>
<dbReference type="OrthoDB" id="7357196at2759"/>
<dbReference type="PROSITE" id="PS50041">
    <property type="entry name" value="C_TYPE_LECTIN_2"/>
    <property type="match status" value="1"/>
</dbReference>
<evidence type="ECO:0000256" key="1">
    <source>
        <dbReference type="ARBA" id="ARBA00023157"/>
    </source>
</evidence>
<dbReference type="KEGG" id="aplc:110982813"/>
<accession>A0A8B7YXH8</accession>
<feature type="domain" description="C-type lectin" evidence="3">
    <location>
        <begin position="29"/>
        <end position="165"/>
    </location>
</feature>
<dbReference type="SUPFAM" id="SSF56436">
    <property type="entry name" value="C-type lectin-like"/>
    <property type="match status" value="1"/>
</dbReference>
<evidence type="ECO:0000256" key="2">
    <source>
        <dbReference type="SAM" id="SignalP"/>
    </source>
</evidence>